<comment type="catalytic activity">
    <reaction evidence="5">
        <text>4 Fe(II)-[cytochrome c] + O2 + 8 H(+)(in) = 4 Fe(III)-[cytochrome c] + 2 H2O + 4 H(+)(out)</text>
        <dbReference type="Rhea" id="RHEA:11436"/>
        <dbReference type="Rhea" id="RHEA-COMP:10350"/>
        <dbReference type="Rhea" id="RHEA-COMP:14399"/>
        <dbReference type="ChEBI" id="CHEBI:15377"/>
        <dbReference type="ChEBI" id="CHEBI:15378"/>
        <dbReference type="ChEBI" id="CHEBI:15379"/>
        <dbReference type="ChEBI" id="CHEBI:29033"/>
        <dbReference type="ChEBI" id="CHEBI:29034"/>
        <dbReference type="EC" id="7.1.1.9"/>
    </reaction>
</comment>
<dbReference type="PROSITE" id="PS50857">
    <property type="entry name" value="COX2_CUA"/>
    <property type="match status" value="1"/>
</dbReference>
<evidence type="ECO:0000259" key="7">
    <source>
        <dbReference type="PROSITE" id="PS50857"/>
    </source>
</evidence>
<evidence type="ECO:0000256" key="4">
    <source>
        <dbReference type="ARBA" id="ARBA00023136"/>
    </source>
</evidence>
<dbReference type="SUPFAM" id="SSF49503">
    <property type="entry name" value="Cupredoxins"/>
    <property type="match status" value="1"/>
</dbReference>
<dbReference type="Gene3D" id="2.60.40.420">
    <property type="entry name" value="Cupredoxins - blue copper proteins"/>
    <property type="match status" value="1"/>
</dbReference>
<dbReference type="InterPro" id="IPR002429">
    <property type="entry name" value="CcO_II-like_C"/>
</dbReference>
<evidence type="ECO:0000256" key="1">
    <source>
        <dbReference type="ARBA" id="ARBA00004370"/>
    </source>
</evidence>
<keyword evidence="6" id="KW-1133">Transmembrane helix</keyword>
<evidence type="ECO:0000313" key="9">
    <source>
        <dbReference type="Proteomes" id="UP001056201"/>
    </source>
</evidence>
<evidence type="ECO:0000256" key="5">
    <source>
        <dbReference type="ARBA" id="ARBA00047816"/>
    </source>
</evidence>
<keyword evidence="9" id="KW-1185">Reference proteome</keyword>
<evidence type="ECO:0000256" key="6">
    <source>
        <dbReference type="SAM" id="Phobius"/>
    </source>
</evidence>
<feature type="transmembrane region" description="Helical" evidence="6">
    <location>
        <begin position="12"/>
        <end position="36"/>
    </location>
</feature>
<dbReference type="InterPro" id="IPR045187">
    <property type="entry name" value="CcO_II"/>
</dbReference>
<keyword evidence="6" id="KW-0812">Transmembrane</keyword>
<dbReference type="PANTHER" id="PTHR22888:SF9">
    <property type="entry name" value="CYTOCHROME C OXIDASE SUBUNIT 2"/>
    <property type="match status" value="1"/>
</dbReference>
<evidence type="ECO:0000256" key="2">
    <source>
        <dbReference type="ARBA" id="ARBA00004418"/>
    </source>
</evidence>
<keyword evidence="4 6" id="KW-0472">Membrane</keyword>
<dbReference type="Proteomes" id="UP001056201">
    <property type="component" value="Chromosome 1"/>
</dbReference>
<name>A0ABY4S1N8_AQUTE</name>
<organism evidence="8 9">
    <name type="scientific">Aquincola tertiaricarbonis</name>
    <dbReference type="NCBI Taxonomy" id="391953"/>
    <lineage>
        <taxon>Bacteria</taxon>
        <taxon>Pseudomonadati</taxon>
        <taxon>Pseudomonadota</taxon>
        <taxon>Betaproteobacteria</taxon>
        <taxon>Burkholderiales</taxon>
        <taxon>Sphaerotilaceae</taxon>
        <taxon>Aquincola</taxon>
    </lineage>
</organism>
<dbReference type="RefSeq" id="WP_250194102.1">
    <property type="nucleotide sequence ID" value="NZ_CP097635.1"/>
</dbReference>
<reference evidence="8" key="1">
    <citation type="submission" date="2022-05" db="EMBL/GenBank/DDBJ databases">
        <title>An RpoN-dependent PEP-CTERM gene is involved in floc formation of an Aquincola tertiaricarbonis strain.</title>
        <authorList>
            <person name="Qiu D."/>
            <person name="Xia M."/>
        </authorList>
    </citation>
    <scope>NUCLEOTIDE SEQUENCE</scope>
    <source>
        <strain evidence="8">RN12</strain>
    </source>
</reference>
<comment type="subcellular location">
    <subcellularLocation>
        <location evidence="1">Membrane</location>
    </subcellularLocation>
    <subcellularLocation>
        <location evidence="2">Periplasm</location>
    </subcellularLocation>
</comment>
<evidence type="ECO:0000256" key="3">
    <source>
        <dbReference type="ARBA" id="ARBA00007866"/>
    </source>
</evidence>
<dbReference type="EMBL" id="CP097635">
    <property type="protein sequence ID" value="URI05837.1"/>
    <property type="molecule type" value="Genomic_DNA"/>
</dbReference>
<dbReference type="PANTHER" id="PTHR22888">
    <property type="entry name" value="CYTOCHROME C OXIDASE, SUBUNIT II"/>
    <property type="match status" value="1"/>
</dbReference>
<feature type="domain" description="Cytochrome oxidase subunit II copper A binding" evidence="7">
    <location>
        <begin position="47"/>
        <end position="164"/>
    </location>
</feature>
<comment type="similarity">
    <text evidence="3">Belongs to the cytochrome c oxidase subunit 2 family.</text>
</comment>
<gene>
    <name evidence="8" type="ORF">MW290_07735</name>
</gene>
<evidence type="ECO:0000313" key="8">
    <source>
        <dbReference type="EMBL" id="URI05837.1"/>
    </source>
</evidence>
<sequence length="186" mass="20378">MSQPPALHRRLLTWALLGAVAVPLVVLAALLMYSVLDRHVLEEAPGPPPLEVTVTANVWWWEVRYTDPVTGHTVVGTNELRIPVGRPVRLQLRTTDGIHSLRVPLLINERVDIVPGHVRVLALQAWRPAVYEGQCDEPTASGVSRMGLQVVALAPALFTSWLAHEGRLAAAAQRTEPASARLPTLR</sequence>
<protein>
    <recommendedName>
        <fullName evidence="7">Cytochrome oxidase subunit II copper A binding domain-containing protein</fullName>
    </recommendedName>
</protein>
<proteinExistence type="inferred from homology"/>
<accession>A0ABY4S1N8</accession>
<dbReference type="Pfam" id="PF00116">
    <property type="entry name" value="COX2"/>
    <property type="match status" value="1"/>
</dbReference>
<dbReference type="InterPro" id="IPR008972">
    <property type="entry name" value="Cupredoxin"/>
</dbReference>